<evidence type="ECO:0000313" key="3">
    <source>
        <dbReference type="EMBL" id="QDU87580.1"/>
    </source>
</evidence>
<keyword evidence="2" id="KW-0812">Transmembrane</keyword>
<keyword evidence="4" id="KW-1185">Reference proteome</keyword>
<evidence type="ECO:0000313" key="4">
    <source>
        <dbReference type="Proteomes" id="UP000317429"/>
    </source>
</evidence>
<dbReference type="Proteomes" id="UP000317429">
    <property type="component" value="Chromosome"/>
</dbReference>
<keyword evidence="2" id="KW-0472">Membrane</keyword>
<reference evidence="3 4" key="1">
    <citation type="submission" date="2019-02" db="EMBL/GenBank/DDBJ databases">
        <title>Deep-cultivation of Planctomycetes and their phenomic and genomic characterization uncovers novel biology.</title>
        <authorList>
            <person name="Wiegand S."/>
            <person name="Jogler M."/>
            <person name="Boedeker C."/>
            <person name="Pinto D."/>
            <person name="Vollmers J."/>
            <person name="Rivas-Marin E."/>
            <person name="Kohn T."/>
            <person name="Peeters S.H."/>
            <person name="Heuer A."/>
            <person name="Rast P."/>
            <person name="Oberbeckmann S."/>
            <person name="Bunk B."/>
            <person name="Jeske O."/>
            <person name="Meyerdierks A."/>
            <person name="Storesund J.E."/>
            <person name="Kallscheuer N."/>
            <person name="Luecker S."/>
            <person name="Lage O.M."/>
            <person name="Pohl T."/>
            <person name="Merkel B.J."/>
            <person name="Hornburger P."/>
            <person name="Mueller R.-W."/>
            <person name="Bruemmer F."/>
            <person name="Labrenz M."/>
            <person name="Spormann A.M."/>
            <person name="Op den Camp H."/>
            <person name="Overmann J."/>
            <person name="Amann R."/>
            <person name="Jetten M.S.M."/>
            <person name="Mascher T."/>
            <person name="Medema M.H."/>
            <person name="Devos D.P."/>
            <person name="Kaster A.-K."/>
            <person name="Ovreas L."/>
            <person name="Rohde M."/>
            <person name="Galperin M.Y."/>
            <person name="Jogler C."/>
        </authorList>
    </citation>
    <scope>NUCLEOTIDE SEQUENCE [LARGE SCALE GENOMIC DNA]</scope>
    <source>
        <strain evidence="3 4">Pla175</strain>
    </source>
</reference>
<feature type="transmembrane region" description="Helical" evidence="2">
    <location>
        <begin position="32"/>
        <end position="51"/>
    </location>
</feature>
<dbReference type="EMBL" id="CP036291">
    <property type="protein sequence ID" value="QDU87580.1"/>
    <property type="molecule type" value="Genomic_DNA"/>
</dbReference>
<protein>
    <submittedName>
        <fullName evidence="3">Uncharacterized protein</fullName>
    </submittedName>
</protein>
<name>A0A518D806_9BACT</name>
<accession>A0A518D806</accession>
<dbReference type="RefSeq" id="WP_145281588.1">
    <property type="nucleotide sequence ID" value="NZ_CP036291.1"/>
</dbReference>
<organism evidence="3 4">
    <name type="scientific">Pirellulimonas nuda</name>
    <dbReference type="NCBI Taxonomy" id="2528009"/>
    <lineage>
        <taxon>Bacteria</taxon>
        <taxon>Pseudomonadati</taxon>
        <taxon>Planctomycetota</taxon>
        <taxon>Planctomycetia</taxon>
        <taxon>Pirellulales</taxon>
        <taxon>Lacipirellulaceae</taxon>
        <taxon>Pirellulimonas</taxon>
    </lineage>
</organism>
<feature type="region of interest" description="Disordered" evidence="1">
    <location>
        <begin position="95"/>
        <end position="128"/>
    </location>
</feature>
<gene>
    <name evidence="3" type="ORF">Pla175_09450</name>
</gene>
<dbReference type="KEGG" id="pnd:Pla175_09450"/>
<evidence type="ECO:0000256" key="1">
    <source>
        <dbReference type="SAM" id="MobiDB-lite"/>
    </source>
</evidence>
<keyword evidence="2" id="KW-1133">Transmembrane helix</keyword>
<feature type="transmembrane region" description="Helical" evidence="2">
    <location>
        <begin position="63"/>
        <end position="86"/>
    </location>
</feature>
<evidence type="ECO:0000256" key="2">
    <source>
        <dbReference type="SAM" id="Phobius"/>
    </source>
</evidence>
<feature type="compositionally biased region" description="Low complexity" evidence="1">
    <location>
        <begin position="95"/>
        <end position="108"/>
    </location>
</feature>
<proteinExistence type="predicted"/>
<dbReference type="AlphaFoldDB" id="A0A518D806"/>
<feature type="compositionally biased region" description="Acidic residues" evidence="1">
    <location>
        <begin position="109"/>
        <end position="123"/>
    </location>
</feature>
<sequence length="191" mass="18910">MGIGPAIIGAIVGALVGAAAQAGIELGMNKEASWMAIVIGLFAGIGAWKAAGASIHKISYLRGALAALVALGGIIGAAQAISAAAVKRSADAVNPVTPETPRVVTPEAGEGEGEGEEATEPAEPEVAAAPAPAVGQVPADFRAGNDKGGPPSPNPYQFVFIAVGVFLAYEFARGHKPADVEATPAEEPPVA</sequence>